<proteinExistence type="predicted"/>
<feature type="transmembrane region" description="Helical" evidence="2">
    <location>
        <begin position="217"/>
        <end position="240"/>
    </location>
</feature>
<feature type="transmembrane region" description="Helical" evidence="2">
    <location>
        <begin position="437"/>
        <end position="458"/>
    </location>
</feature>
<protein>
    <submittedName>
        <fullName evidence="3">Uncharacterized protein</fullName>
    </submittedName>
</protein>
<dbReference type="PANTHER" id="PTHR42101">
    <property type="entry name" value="CHROMOSOME 16, WHOLE GENOME SHOTGUN SEQUENCE"/>
    <property type="match status" value="1"/>
</dbReference>
<reference evidence="3 4" key="1">
    <citation type="submission" date="2024-02" db="EMBL/GenBank/DDBJ databases">
        <title>De novo assembly and annotation of 12 fungi associated with fruit tree decline syndrome in Ontario, Canada.</title>
        <authorList>
            <person name="Sulman M."/>
            <person name="Ellouze W."/>
            <person name="Ilyukhin E."/>
        </authorList>
    </citation>
    <scope>NUCLEOTIDE SEQUENCE [LARGE SCALE GENOMIC DNA]</scope>
    <source>
        <strain evidence="3 4">M42-189</strain>
    </source>
</reference>
<feature type="transmembrane region" description="Helical" evidence="2">
    <location>
        <begin position="78"/>
        <end position="95"/>
    </location>
</feature>
<dbReference type="Proteomes" id="UP001521785">
    <property type="component" value="Unassembled WGS sequence"/>
</dbReference>
<organism evidence="3 4">
    <name type="scientific">Paraconiothyrium brasiliense</name>
    <dbReference type="NCBI Taxonomy" id="300254"/>
    <lineage>
        <taxon>Eukaryota</taxon>
        <taxon>Fungi</taxon>
        <taxon>Dikarya</taxon>
        <taxon>Ascomycota</taxon>
        <taxon>Pezizomycotina</taxon>
        <taxon>Dothideomycetes</taxon>
        <taxon>Pleosporomycetidae</taxon>
        <taxon>Pleosporales</taxon>
        <taxon>Massarineae</taxon>
        <taxon>Didymosphaeriaceae</taxon>
        <taxon>Paraconiothyrium</taxon>
    </lineage>
</organism>
<feature type="transmembrane region" description="Helical" evidence="2">
    <location>
        <begin position="252"/>
        <end position="271"/>
    </location>
</feature>
<keyword evidence="4" id="KW-1185">Reference proteome</keyword>
<feature type="region of interest" description="Disordered" evidence="1">
    <location>
        <begin position="542"/>
        <end position="565"/>
    </location>
</feature>
<accession>A0ABR3RQF0</accession>
<keyword evidence="2" id="KW-0472">Membrane</keyword>
<feature type="transmembrane region" description="Helical" evidence="2">
    <location>
        <begin position="465"/>
        <end position="489"/>
    </location>
</feature>
<feature type="transmembrane region" description="Helical" evidence="2">
    <location>
        <begin position="147"/>
        <end position="173"/>
    </location>
</feature>
<name>A0ABR3RQF0_9PLEO</name>
<comment type="caution">
    <text evidence="3">The sequence shown here is derived from an EMBL/GenBank/DDBJ whole genome shotgun (WGS) entry which is preliminary data.</text>
</comment>
<evidence type="ECO:0000256" key="2">
    <source>
        <dbReference type="SAM" id="Phobius"/>
    </source>
</evidence>
<keyword evidence="2" id="KW-0812">Transmembrane</keyword>
<evidence type="ECO:0000256" key="1">
    <source>
        <dbReference type="SAM" id="MobiDB-lite"/>
    </source>
</evidence>
<dbReference type="EMBL" id="JAKJXO020000004">
    <property type="protein sequence ID" value="KAL1606646.1"/>
    <property type="molecule type" value="Genomic_DNA"/>
</dbReference>
<feature type="transmembrane region" description="Helical" evidence="2">
    <location>
        <begin position="53"/>
        <end position="72"/>
    </location>
</feature>
<dbReference type="PANTHER" id="PTHR42101:SF1">
    <property type="entry name" value="LOW TEMPERATURE REQUIREMENT A"/>
    <property type="match status" value="1"/>
</dbReference>
<keyword evidence="2" id="KW-1133">Transmembrane helix</keyword>
<feature type="transmembrane region" description="Helical" evidence="2">
    <location>
        <begin position="180"/>
        <end position="205"/>
    </location>
</feature>
<feature type="transmembrane region" description="Helical" evidence="2">
    <location>
        <begin position="495"/>
        <end position="517"/>
    </location>
</feature>
<evidence type="ECO:0000313" key="3">
    <source>
        <dbReference type="EMBL" id="KAL1606646.1"/>
    </source>
</evidence>
<gene>
    <name evidence="3" type="ORF">SLS60_004052</name>
</gene>
<evidence type="ECO:0000313" key="4">
    <source>
        <dbReference type="Proteomes" id="UP001521785"/>
    </source>
</evidence>
<sequence length="647" mass="72437">MGWSFHGHKRDVDKEKHLKRLHKTVPWIEDPLAGADHEHLVFSQRHEANTVELFFDLFFVANLATFTTYHSITDGDYLIAYVGFFGILWSSWFQVTLHDVRFARDSLYERFCKTVQFIVFVGLALVGSSFNPGKGANGGKKASNTNFRILCYTLVLSRALLAIQHVIVLFYLVRAKFSKLFLPMGLMISLYLVAAGAFAAMTPAFREGDESHRGVYVVWYVVMVVEAAAVITISSVWRMLSFKKTHLMERMSLLTLIVIGEGAIGVTKTVSRLMGKYGLDVEGCFLIMCIIAVLLALVGVVEGSQQVALARYVIKNWIKIDASIDKYCLTENLDGAKLRDKLVELLDYFYFTSKTETQEFQKITEETIWQIGNTTDICSQQNATEYINSNSIPTQFYNMSIDMFNGVYVGLGMKLPADKLDKHTAAEIAIKSWKLVYLYYWVSFCILMACSIVFLLLIRRHRHDLFDFVSIGSRIMSLVIGAILCAMISNEVGLYQFLGSPAVLPVCLSLIFLVLCFDKLSAVFCNWHLLKSGQPYAKEYEEHGHHEHGDGEAQEHATHASGHAHHAPVLLDHRKSAAWSMHGESEDTQPLTKHAAHASTEYYGADHGGYPMEPLISPPLVSPPPVTGHGHVAGGYMPVSNSQNYGA</sequence>
<dbReference type="InterPro" id="IPR010640">
    <property type="entry name" value="Low_temperature_requirement_A"/>
</dbReference>
<feature type="transmembrane region" description="Helical" evidence="2">
    <location>
        <begin position="283"/>
        <end position="301"/>
    </location>
</feature>
<feature type="compositionally biased region" description="Basic and acidic residues" evidence="1">
    <location>
        <begin position="542"/>
        <end position="558"/>
    </location>
</feature>
<dbReference type="Pfam" id="PF06772">
    <property type="entry name" value="LtrA"/>
    <property type="match status" value="1"/>
</dbReference>